<dbReference type="RefSeq" id="WP_276656661.1">
    <property type="nucleotide sequence ID" value="NZ_SSFD01000030.1"/>
</dbReference>
<sequence length="333" mass="36636">MDHNDKTDAEIVQGALEKLRDKSPLGKFVKLAIRSADPTIPETTLMHVGFKENLGNTLALADFLWTQALNYALTRKRREQIRARLEGAPPGDISAIAAPVNAARDAFIDFHKDYPSRASEVGEVLAYCIAVNELGAAQVAAKMSLKTSGNMPVHGLDGIHAKVEGGALYVFFLESKLSQSANAGVNDYAESVAGFGSNLKQYLLEYSIVRDLGNLDSLTGAERDLALACFDVMDNPDSVERRERSVGVILYREGLFGKLSPVQPRQPVGFHEGEFAAAYAAQLVHHQQATLKHLTAKNVDINKCHVYFVAVPDVDELREQFYMRMGYKPEVKK</sequence>
<accession>A0A5C7T7J4</accession>
<evidence type="ECO:0000313" key="2">
    <source>
        <dbReference type="EMBL" id="TXH91657.1"/>
    </source>
</evidence>
<evidence type="ECO:0000259" key="1">
    <source>
        <dbReference type="Pfam" id="PF08878"/>
    </source>
</evidence>
<proteinExistence type="predicted"/>
<protein>
    <submittedName>
        <fullName evidence="2">DUF1837 domain-containing protein</fullName>
    </submittedName>
</protein>
<reference evidence="2 3" key="1">
    <citation type="submission" date="2018-09" db="EMBL/GenBank/DDBJ databases">
        <title>Metagenome Assembled Genomes from an Advanced Water Purification Facility.</title>
        <authorList>
            <person name="Stamps B.W."/>
            <person name="Spear J.R."/>
        </authorList>
    </citation>
    <scope>NUCLEOTIDE SEQUENCE [LARGE SCALE GENOMIC DNA]</scope>
    <source>
        <strain evidence="2">Bin_27_1</strain>
    </source>
</reference>
<comment type="caution">
    <text evidence="2">The sequence shown here is derived from an EMBL/GenBank/DDBJ whole genome shotgun (WGS) entry which is preliminary data.</text>
</comment>
<feature type="domain" description="Anti-bacteriophage protein A/HamA C-terminal" evidence="1">
    <location>
        <begin position="42"/>
        <end position="324"/>
    </location>
</feature>
<dbReference type="Proteomes" id="UP000321192">
    <property type="component" value="Unassembled WGS sequence"/>
</dbReference>
<gene>
    <name evidence="2" type="ORF">E6Q80_02135</name>
</gene>
<dbReference type="InterPro" id="IPR014976">
    <property type="entry name" value="AbpA_HamA_C"/>
</dbReference>
<evidence type="ECO:0000313" key="3">
    <source>
        <dbReference type="Proteomes" id="UP000321192"/>
    </source>
</evidence>
<name>A0A5C7T7J4_THASP</name>
<organism evidence="2 3">
    <name type="scientific">Thauera aminoaromatica</name>
    <dbReference type="NCBI Taxonomy" id="164330"/>
    <lineage>
        <taxon>Bacteria</taxon>
        <taxon>Pseudomonadati</taxon>
        <taxon>Pseudomonadota</taxon>
        <taxon>Betaproteobacteria</taxon>
        <taxon>Rhodocyclales</taxon>
        <taxon>Zoogloeaceae</taxon>
        <taxon>Thauera</taxon>
    </lineage>
</organism>
<dbReference type="AlphaFoldDB" id="A0A5C7T7J4"/>
<dbReference type="EMBL" id="SSFD01000030">
    <property type="protein sequence ID" value="TXH91657.1"/>
    <property type="molecule type" value="Genomic_DNA"/>
</dbReference>
<dbReference type="Pfam" id="PF08878">
    <property type="entry name" value="HamA"/>
    <property type="match status" value="1"/>
</dbReference>